<dbReference type="PANTHER" id="PTHR42840:SF3">
    <property type="entry name" value="BINDING ROSSMANN FOLD OXIDOREDUCTASE, PUTATIVE (AFU_ORTHOLOGUE AFUA_2G10240)-RELATED"/>
    <property type="match status" value="1"/>
</dbReference>
<evidence type="ECO:0000313" key="6">
    <source>
        <dbReference type="Proteomes" id="UP000441389"/>
    </source>
</evidence>
<accession>A0A6I4J550</accession>
<keyword evidence="6" id="KW-1185">Reference proteome</keyword>
<feature type="domain" description="GFO/IDH/MocA-like oxidoreductase" evidence="4">
    <location>
        <begin position="127"/>
        <end position="248"/>
    </location>
</feature>
<dbReference type="NCBIfam" id="TIGR04380">
    <property type="entry name" value="myo_inos_iolG"/>
    <property type="match status" value="1"/>
</dbReference>
<dbReference type="InterPro" id="IPR000683">
    <property type="entry name" value="Gfo/Idh/MocA-like_OxRdtase_N"/>
</dbReference>
<protein>
    <submittedName>
        <fullName evidence="5">Inositol 2-dehydrogenase</fullName>
        <ecNumber evidence="5">1.1.1.18</ecNumber>
    </submittedName>
</protein>
<evidence type="ECO:0000256" key="2">
    <source>
        <dbReference type="ARBA" id="ARBA00023002"/>
    </source>
</evidence>
<dbReference type="InterPro" id="IPR030827">
    <property type="entry name" value="Myo_inos_IolG"/>
</dbReference>
<dbReference type="Pfam" id="PF22725">
    <property type="entry name" value="GFO_IDH_MocA_C3"/>
    <property type="match status" value="1"/>
</dbReference>
<comment type="similarity">
    <text evidence="1">Belongs to the Gfo/Idh/MocA family.</text>
</comment>
<dbReference type="GO" id="GO:0050112">
    <property type="term" value="F:inositol 2-dehydrogenase (NAD+) activity"/>
    <property type="evidence" value="ECO:0007669"/>
    <property type="project" value="UniProtKB-EC"/>
</dbReference>
<dbReference type="InterPro" id="IPR036291">
    <property type="entry name" value="NAD(P)-bd_dom_sf"/>
</dbReference>
<reference evidence="5 6" key="1">
    <citation type="submission" date="2019-12" db="EMBL/GenBank/DDBJ databases">
        <authorList>
            <person name="Huq M.A."/>
        </authorList>
    </citation>
    <scope>NUCLEOTIDE SEQUENCE [LARGE SCALE GENOMIC DNA]</scope>
    <source>
        <strain evidence="5 6">MAH-20</strain>
    </source>
</reference>
<dbReference type="GO" id="GO:0005737">
    <property type="term" value="C:cytoplasm"/>
    <property type="evidence" value="ECO:0007669"/>
    <property type="project" value="TreeGrafter"/>
</dbReference>
<dbReference type="Gene3D" id="3.40.50.720">
    <property type="entry name" value="NAD(P)-binding Rossmann-like Domain"/>
    <property type="match status" value="1"/>
</dbReference>
<organism evidence="5 6">
    <name type="scientific">Sphingomonas horti</name>
    <dbReference type="NCBI Taxonomy" id="2682842"/>
    <lineage>
        <taxon>Bacteria</taxon>
        <taxon>Pseudomonadati</taxon>
        <taxon>Pseudomonadota</taxon>
        <taxon>Alphaproteobacteria</taxon>
        <taxon>Sphingomonadales</taxon>
        <taxon>Sphingomonadaceae</taxon>
        <taxon>Sphingomonas</taxon>
    </lineage>
</organism>
<dbReference type="GO" id="GO:0006740">
    <property type="term" value="P:NADPH regeneration"/>
    <property type="evidence" value="ECO:0007669"/>
    <property type="project" value="TreeGrafter"/>
</dbReference>
<dbReference type="SUPFAM" id="SSF55347">
    <property type="entry name" value="Glyceraldehyde-3-phosphate dehydrogenase-like, C-terminal domain"/>
    <property type="match status" value="1"/>
</dbReference>
<dbReference type="EC" id="1.1.1.18" evidence="5"/>
<dbReference type="Gene3D" id="3.30.360.10">
    <property type="entry name" value="Dihydrodipicolinate Reductase, domain 2"/>
    <property type="match status" value="1"/>
</dbReference>
<feature type="domain" description="Gfo/Idh/MocA-like oxidoreductase N-terminal" evidence="3">
    <location>
        <begin position="4"/>
        <end position="117"/>
    </location>
</feature>
<sequence>MHAIALIGAGRIGRIHAANIAADPRLKLAYVVDPVADAAAALARQFGATVASLDQALADPSVRGVVVASSTDTHLDFSLAAAEAGKAVFCEKPLDQDLARARAAADRLEALGAPLFLAFNRRFDPNFAALQARLAGGAVGTLETLHIISHDPAPPPVDYIKVSGGIFKDMVIHDFDMARWLLGEEPTEVFASTSVLVDPAIGAAGDADTAKTILRTGSGRLCVISNSRRSGYGYDQRIEAFGSKGMIRAQNQLETTVETWGEEGAAADRFQNFFLDRYATAYAREAEHFADILDDKCAPLVGYADGVRALALAEAAAASAAGDCLVKV</sequence>
<dbReference type="AlphaFoldDB" id="A0A6I4J550"/>
<dbReference type="PANTHER" id="PTHR42840">
    <property type="entry name" value="NAD(P)-BINDING ROSSMANN-FOLD SUPERFAMILY PROTEIN-RELATED"/>
    <property type="match status" value="1"/>
</dbReference>
<name>A0A6I4J550_9SPHN</name>
<comment type="caution">
    <text evidence="5">The sequence shown here is derived from an EMBL/GenBank/DDBJ whole genome shotgun (WGS) entry which is preliminary data.</text>
</comment>
<evidence type="ECO:0000259" key="3">
    <source>
        <dbReference type="Pfam" id="PF01408"/>
    </source>
</evidence>
<dbReference type="InterPro" id="IPR055170">
    <property type="entry name" value="GFO_IDH_MocA-like_dom"/>
</dbReference>
<proteinExistence type="inferred from homology"/>
<dbReference type="SUPFAM" id="SSF51735">
    <property type="entry name" value="NAD(P)-binding Rossmann-fold domains"/>
    <property type="match status" value="1"/>
</dbReference>
<dbReference type="GO" id="GO:0000166">
    <property type="term" value="F:nucleotide binding"/>
    <property type="evidence" value="ECO:0007669"/>
    <property type="project" value="InterPro"/>
</dbReference>
<dbReference type="Proteomes" id="UP000441389">
    <property type="component" value="Unassembled WGS sequence"/>
</dbReference>
<evidence type="ECO:0000259" key="4">
    <source>
        <dbReference type="Pfam" id="PF22725"/>
    </source>
</evidence>
<evidence type="ECO:0000313" key="5">
    <source>
        <dbReference type="EMBL" id="MVO79497.1"/>
    </source>
</evidence>
<gene>
    <name evidence="5" type="primary">iolG</name>
    <name evidence="5" type="ORF">GON01_16315</name>
</gene>
<dbReference type="Pfam" id="PF01408">
    <property type="entry name" value="GFO_IDH_MocA"/>
    <property type="match status" value="1"/>
</dbReference>
<keyword evidence="2 5" id="KW-0560">Oxidoreductase</keyword>
<dbReference type="RefSeq" id="WP_157028435.1">
    <property type="nucleotide sequence ID" value="NZ_WQMS01000020.1"/>
</dbReference>
<dbReference type="EMBL" id="WQMS01000020">
    <property type="protein sequence ID" value="MVO79497.1"/>
    <property type="molecule type" value="Genomic_DNA"/>
</dbReference>
<evidence type="ECO:0000256" key="1">
    <source>
        <dbReference type="ARBA" id="ARBA00010928"/>
    </source>
</evidence>